<dbReference type="GO" id="GO:0008773">
    <property type="term" value="F:[protein-PII] uridylyltransferase activity"/>
    <property type="evidence" value="ECO:0007669"/>
    <property type="project" value="UniProtKB-UniRule"/>
</dbReference>
<keyword evidence="4 6" id="KW-0460">Magnesium</keyword>
<dbReference type="Pfam" id="PF01966">
    <property type="entry name" value="HD"/>
    <property type="match status" value="1"/>
</dbReference>
<dbReference type="PIRSF" id="PIRSF006288">
    <property type="entry name" value="PII_uridyltransf"/>
    <property type="match status" value="1"/>
</dbReference>
<dbReference type="InterPro" id="IPR002912">
    <property type="entry name" value="ACT_dom"/>
</dbReference>
<dbReference type="Proteomes" id="UP000478417">
    <property type="component" value="Unassembled WGS sequence"/>
</dbReference>
<dbReference type="InterPro" id="IPR006674">
    <property type="entry name" value="HD_domain"/>
</dbReference>
<dbReference type="EMBL" id="JAAGNX010000002">
    <property type="protein sequence ID" value="NDV62374.1"/>
    <property type="molecule type" value="Genomic_DNA"/>
</dbReference>
<name>A0A6B2M2M3_9BACT</name>
<dbReference type="SUPFAM" id="SSF81593">
    <property type="entry name" value="Nucleotidyltransferase substrate binding subunit/domain"/>
    <property type="match status" value="1"/>
</dbReference>
<organism evidence="8 9">
    <name type="scientific">Oceanipulchritudo coccoides</name>
    <dbReference type="NCBI Taxonomy" id="2706888"/>
    <lineage>
        <taxon>Bacteria</taxon>
        <taxon>Pseudomonadati</taxon>
        <taxon>Verrucomicrobiota</taxon>
        <taxon>Opitutia</taxon>
        <taxon>Puniceicoccales</taxon>
        <taxon>Oceanipulchritudinaceae</taxon>
        <taxon>Oceanipulchritudo</taxon>
    </lineage>
</organism>
<comment type="activity regulation">
    <text evidence="6">Uridylyltransferase (UTase) activity is inhibited by glutamine, while glutamine activates uridylyl-removing (UR) activity.</text>
</comment>
<evidence type="ECO:0000256" key="1">
    <source>
        <dbReference type="ARBA" id="ARBA00022679"/>
    </source>
</evidence>
<keyword evidence="9" id="KW-1185">Reference proteome</keyword>
<dbReference type="SUPFAM" id="SSF55021">
    <property type="entry name" value="ACT-like"/>
    <property type="match status" value="2"/>
</dbReference>
<dbReference type="GO" id="GO:0006808">
    <property type="term" value="P:regulation of nitrogen utilization"/>
    <property type="evidence" value="ECO:0007669"/>
    <property type="project" value="UniProtKB-UniRule"/>
</dbReference>
<dbReference type="PANTHER" id="PTHR47320">
    <property type="entry name" value="BIFUNCTIONAL URIDYLYLTRANSFERASE/URIDYLYL-REMOVING ENZYME"/>
    <property type="match status" value="1"/>
</dbReference>
<reference evidence="8 9" key="1">
    <citation type="submission" date="2020-02" db="EMBL/GenBank/DDBJ databases">
        <title>Albibacoteraceae fam. nov., the first described family within the subdivision 4 Verrucomicrobia.</title>
        <authorList>
            <person name="Xi F."/>
        </authorList>
    </citation>
    <scope>NUCLEOTIDE SEQUENCE [LARGE SCALE GENOMIC DNA]</scope>
    <source>
        <strain evidence="8 9">CK1056</strain>
    </source>
</reference>
<comment type="function">
    <text evidence="6">Modifies, by uridylylation and deuridylylation, the PII regulatory proteins (GlnB and homologs), in response to the nitrogen status of the cell that GlnD senses through the glutamine level. Under low glutamine levels, catalyzes the conversion of the PII proteins and UTP to PII-UMP and PPi, while under higher glutamine levels, GlnD hydrolyzes PII-UMP to PII and UMP (deuridylylation). Thus, controls uridylylation state and activity of the PII proteins, and plays an important role in the regulation of nitrogen metabolism.</text>
</comment>
<comment type="similarity">
    <text evidence="6">Belongs to the GlnD family.</text>
</comment>
<dbReference type="InterPro" id="IPR013546">
    <property type="entry name" value="PII_UdlTrfase/GS_AdlTrfase"/>
</dbReference>
<comment type="catalytic activity">
    <reaction evidence="6">
        <text>[protein-PII]-L-tyrosine + UTP = [protein-PII]-uridylyl-L-tyrosine + diphosphate</text>
        <dbReference type="Rhea" id="RHEA:13673"/>
        <dbReference type="Rhea" id="RHEA-COMP:12147"/>
        <dbReference type="Rhea" id="RHEA-COMP:12148"/>
        <dbReference type="ChEBI" id="CHEBI:33019"/>
        <dbReference type="ChEBI" id="CHEBI:46398"/>
        <dbReference type="ChEBI" id="CHEBI:46858"/>
        <dbReference type="ChEBI" id="CHEBI:90602"/>
        <dbReference type="EC" id="2.7.7.59"/>
    </reaction>
</comment>
<dbReference type="Gene3D" id="3.30.460.10">
    <property type="entry name" value="Beta Polymerase, domain 2"/>
    <property type="match status" value="1"/>
</dbReference>
<dbReference type="PROSITE" id="PS51671">
    <property type="entry name" value="ACT"/>
    <property type="match status" value="2"/>
</dbReference>
<keyword evidence="3 6" id="KW-0378">Hydrolase</keyword>
<dbReference type="EC" id="3.1.4.-" evidence="6"/>
<gene>
    <name evidence="6 8" type="primary">glnD</name>
    <name evidence="8" type="ORF">G0Q06_07930</name>
</gene>
<feature type="domain" description="ACT" evidence="7">
    <location>
        <begin position="843"/>
        <end position="922"/>
    </location>
</feature>
<dbReference type="RefSeq" id="WP_163964200.1">
    <property type="nucleotide sequence ID" value="NZ_JAAGNX010000002.1"/>
</dbReference>
<evidence type="ECO:0000256" key="6">
    <source>
        <dbReference type="HAMAP-Rule" id="MF_00277"/>
    </source>
</evidence>
<dbReference type="AlphaFoldDB" id="A0A6B2M2M3"/>
<evidence type="ECO:0000259" key="7">
    <source>
        <dbReference type="PROSITE" id="PS51671"/>
    </source>
</evidence>
<evidence type="ECO:0000313" key="8">
    <source>
        <dbReference type="EMBL" id="NDV62374.1"/>
    </source>
</evidence>
<protein>
    <recommendedName>
        <fullName evidence="6">Bifunctional uridylyltransferase/uridylyl-removing enzyme</fullName>
        <shortName evidence="6">UTase/UR</shortName>
    </recommendedName>
    <alternativeName>
        <fullName evidence="6">Bifunctional [protein-PII] modification enzyme</fullName>
    </alternativeName>
    <alternativeName>
        <fullName evidence="6">Bifunctional nitrogen sensor protein</fullName>
    </alternativeName>
    <domain>
        <recommendedName>
            <fullName evidence="6">[Protein-PII] uridylyltransferase</fullName>
            <shortName evidence="6">PII uridylyltransferase</shortName>
            <shortName evidence="6">UTase</shortName>
            <ecNumber evidence="6">2.7.7.59</ecNumber>
        </recommendedName>
    </domain>
    <domain>
        <recommendedName>
            <fullName evidence="6">[Protein-PII]-UMP uridylyl-removing enzyme</fullName>
            <shortName evidence="6">UR</shortName>
            <ecNumber evidence="6">3.1.4.-</ecNumber>
        </recommendedName>
    </domain>
</protein>
<evidence type="ECO:0000256" key="5">
    <source>
        <dbReference type="ARBA" id="ARBA00023268"/>
    </source>
</evidence>
<dbReference type="InterPro" id="IPR043519">
    <property type="entry name" value="NT_sf"/>
</dbReference>
<dbReference type="PANTHER" id="PTHR47320:SF1">
    <property type="entry name" value="BIFUNCTIONAL URIDYLYLTRANSFERASE_URIDYLYL-REMOVING ENZYME"/>
    <property type="match status" value="1"/>
</dbReference>
<sequence>MSQLAKRLKLTEKEVNSGERLARFREFLTRSNDWINRYHRSGGSGLRVVHCRSIAMDVMIGLLYELACEEVRSRQGGELCAEVSLLALGGYGRTELCPFSDIDLMFLYPARVRSPKFPEMQRIINDSILYMLWDLNLKVGHSTRTIKEALIEAEGDEQSKNAMLESRLICGSDKLHAKFSSEYDRFIRKDNVLAYLKDRLKDQTARRSKHGNSVFLQEPDIKNGVGGLRDYQNILWMARLQYDGRTLAKLVKLKLLRKKEHDELEKAYDFLLRVRNELHLQCQRASDLLDLEKQPKVAWAIGYRQRLIFNRVETFMRDYYKAAYKIFHLSEYLEKRLSLNAQTSISFQSVLQSRRLGKTERFDGFETEDKLLLAESPKTFKQDPIRLIRVFRHLQARGLEPDFDLERLVEENLDLIDKSVIESEEANRSFRAILQAKGEVYPILKLMNSTGVLPRFMPEWAGLHCLVQHEYYHRYTADEHVLKTIRELDRVFSGEEPDLTRRYRQALEDTELPGLLYLILLLHDIGKSKAIDDHANIGAEMAMPILVRLGVVEKAREKILFQIKNHLEMARIWQRYDLDDPQTIQIFCSLVGNAEQLRYLYALTFCDARGTKRGLWNSFKDTLHTQLFKLALGHFQSPSVTPPALPMISQSHILNKVDGLSEEEVEAHFNLLPDRYFSYHSEKEVLLHLKMIHQLLENISEADSVGSLVPVVEWEDDHNLGLSVVHIVTWDRAGLFYKLAGAFTLAGLSIVSSKALSRADHITIDTFYVSDPKGGLVTDQNALAVFQKHVEEALIQGKSLQPLIRERVESQSRPSYVRNDTTLPATIPVRVDVYHELSLKRTIIEVETNDDIGLLYEVTRTISKKGFDITFARISTERRVAVDTFYIEPSSQAGDMENSQDLVELKEALLAVLLERNPTSGE</sequence>
<keyword evidence="5 6" id="KW-0511">Multifunctional enzyme</keyword>
<evidence type="ECO:0000256" key="3">
    <source>
        <dbReference type="ARBA" id="ARBA00022801"/>
    </source>
</evidence>
<dbReference type="NCBIfam" id="TIGR01693">
    <property type="entry name" value="UTase_glnD"/>
    <property type="match status" value="1"/>
</dbReference>
<feature type="domain" description="ACT" evidence="7">
    <location>
        <begin position="724"/>
        <end position="805"/>
    </location>
</feature>
<evidence type="ECO:0000256" key="2">
    <source>
        <dbReference type="ARBA" id="ARBA00022695"/>
    </source>
</evidence>
<dbReference type="SUPFAM" id="SSF81301">
    <property type="entry name" value="Nucleotidyltransferase"/>
    <property type="match status" value="1"/>
</dbReference>
<dbReference type="InterPro" id="IPR010043">
    <property type="entry name" value="UTase/UR"/>
</dbReference>
<proteinExistence type="inferred from homology"/>
<dbReference type="Pfam" id="PF08335">
    <property type="entry name" value="GlnD_UR_UTase"/>
    <property type="match status" value="1"/>
</dbReference>
<comment type="caution">
    <text evidence="8">The sequence shown here is derived from an EMBL/GenBank/DDBJ whole genome shotgun (WGS) entry which is preliminary data.</text>
</comment>
<dbReference type="EC" id="2.7.7.59" evidence="6"/>
<keyword evidence="1 6" id="KW-0808">Transferase</keyword>
<dbReference type="SUPFAM" id="SSF81891">
    <property type="entry name" value="Poly A polymerase C-terminal region-like"/>
    <property type="match status" value="1"/>
</dbReference>
<comment type="domain">
    <text evidence="6">Has four distinct domains: an N-terminal nucleotidyltransferase (NT) domain responsible for UTase activity, a central HD domain that encodes UR activity, and two C-terminal ACT domains that seem to have a role in glutamine sensing.</text>
</comment>
<evidence type="ECO:0000256" key="4">
    <source>
        <dbReference type="ARBA" id="ARBA00022842"/>
    </source>
</evidence>
<dbReference type="Gene3D" id="1.20.120.330">
    <property type="entry name" value="Nucleotidyltransferases domain 2"/>
    <property type="match status" value="1"/>
</dbReference>
<comment type="catalytic activity">
    <reaction evidence="6">
        <text>[protein-PII]-uridylyl-L-tyrosine + H2O = [protein-PII]-L-tyrosine + UMP + H(+)</text>
        <dbReference type="Rhea" id="RHEA:48600"/>
        <dbReference type="Rhea" id="RHEA-COMP:12147"/>
        <dbReference type="Rhea" id="RHEA-COMP:12148"/>
        <dbReference type="ChEBI" id="CHEBI:15377"/>
        <dbReference type="ChEBI" id="CHEBI:15378"/>
        <dbReference type="ChEBI" id="CHEBI:46858"/>
        <dbReference type="ChEBI" id="CHEBI:57865"/>
        <dbReference type="ChEBI" id="CHEBI:90602"/>
    </reaction>
</comment>
<dbReference type="InterPro" id="IPR045865">
    <property type="entry name" value="ACT-like_dom_sf"/>
</dbReference>
<feature type="region of interest" description="Uridylyltransferase" evidence="6">
    <location>
        <begin position="1"/>
        <end position="356"/>
    </location>
</feature>
<dbReference type="CDD" id="cd05401">
    <property type="entry name" value="NT_GlnE_GlnD_like"/>
    <property type="match status" value="1"/>
</dbReference>
<dbReference type="HAMAP" id="MF_00277">
    <property type="entry name" value="PII_uridylyl_transf"/>
    <property type="match status" value="1"/>
</dbReference>
<dbReference type="GO" id="GO:0008081">
    <property type="term" value="F:phosphoric diester hydrolase activity"/>
    <property type="evidence" value="ECO:0007669"/>
    <property type="project" value="UniProtKB-UniRule"/>
</dbReference>
<dbReference type="CDD" id="cd04900">
    <property type="entry name" value="ACT_UUR-like_1"/>
    <property type="match status" value="1"/>
</dbReference>
<evidence type="ECO:0000313" key="9">
    <source>
        <dbReference type="Proteomes" id="UP000478417"/>
    </source>
</evidence>
<accession>A0A6B2M2M3</accession>
<keyword evidence="2 6" id="KW-0548">Nucleotidyltransferase</keyword>
<comment type="cofactor">
    <cofactor evidence="6">
        <name>Mg(2+)</name>
        <dbReference type="ChEBI" id="CHEBI:18420"/>
    </cofactor>
</comment>
<dbReference type="Gene3D" id="1.10.3090.10">
    <property type="entry name" value="cca-adding enzyme, domain 2"/>
    <property type="match status" value="1"/>
</dbReference>
<comment type="caution">
    <text evidence="6">Lacks conserved residue(s) required for the propagation of feature annotation.</text>
</comment>